<proteinExistence type="predicted"/>
<accession>A0A4S8LYK7</accession>
<dbReference type="Gene3D" id="3.40.50.1000">
    <property type="entry name" value="HAD superfamily/HAD-like"/>
    <property type="match status" value="1"/>
</dbReference>
<evidence type="ECO:0000313" key="1">
    <source>
        <dbReference type="EMBL" id="THU94323.1"/>
    </source>
</evidence>
<dbReference type="PANTHER" id="PTHR42861">
    <property type="entry name" value="CALCIUM-TRANSPORTING ATPASE"/>
    <property type="match status" value="1"/>
</dbReference>
<organism evidence="1 2">
    <name type="scientific">Dendrothele bispora (strain CBS 962.96)</name>
    <dbReference type="NCBI Taxonomy" id="1314807"/>
    <lineage>
        <taxon>Eukaryota</taxon>
        <taxon>Fungi</taxon>
        <taxon>Dikarya</taxon>
        <taxon>Basidiomycota</taxon>
        <taxon>Agaricomycotina</taxon>
        <taxon>Agaricomycetes</taxon>
        <taxon>Agaricomycetidae</taxon>
        <taxon>Agaricales</taxon>
        <taxon>Agaricales incertae sedis</taxon>
        <taxon>Dendrothele</taxon>
    </lineage>
</organism>
<dbReference type="EMBL" id="ML179227">
    <property type="protein sequence ID" value="THU94323.1"/>
    <property type="molecule type" value="Genomic_DNA"/>
</dbReference>
<keyword evidence="2" id="KW-1185">Reference proteome</keyword>
<dbReference type="InterPro" id="IPR036412">
    <property type="entry name" value="HAD-like_sf"/>
</dbReference>
<dbReference type="PRINTS" id="PR00119">
    <property type="entry name" value="CATATPASE"/>
</dbReference>
<dbReference type="InterPro" id="IPR023214">
    <property type="entry name" value="HAD_sf"/>
</dbReference>
<dbReference type="AlphaFoldDB" id="A0A4S8LYK7"/>
<gene>
    <name evidence="1" type="ORF">K435DRAFT_164241</name>
</gene>
<protein>
    <submittedName>
        <fullName evidence="1">Uncharacterized protein</fullName>
    </submittedName>
</protein>
<evidence type="ECO:0000313" key="2">
    <source>
        <dbReference type="Proteomes" id="UP000297245"/>
    </source>
</evidence>
<dbReference type="SUPFAM" id="SSF56784">
    <property type="entry name" value="HAD-like"/>
    <property type="match status" value="1"/>
</dbReference>
<dbReference type="Proteomes" id="UP000297245">
    <property type="component" value="Unassembled WGS sequence"/>
</dbReference>
<sequence length="124" mass="13812">MESVDLLPVAKQASIDEMIMDTDGFADVFLEHKYRIVKRLRALGHLCAMTGDGVPTSNDAPTLSRANIGIAVKGVTDAARGAVDILLTEPWSFYRRPCCPWLPYHFPTYPELLDRSTFVTLQDV</sequence>
<name>A0A4S8LYK7_DENBC</name>
<dbReference type="OrthoDB" id="3058682at2759"/>
<reference evidence="1 2" key="1">
    <citation type="journal article" date="2019" name="Nat. Ecol. Evol.">
        <title>Megaphylogeny resolves global patterns of mushroom evolution.</title>
        <authorList>
            <person name="Varga T."/>
            <person name="Krizsan K."/>
            <person name="Foldi C."/>
            <person name="Dima B."/>
            <person name="Sanchez-Garcia M."/>
            <person name="Sanchez-Ramirez S."/>
            <person name="Szollosi G.J."/>
            <person name="Szarkandi J.G."/>
            <person name="Papp V."/>
            <person name="Albert L."/>
            <person name="Andreopoulos W."/>
            <person name="Angelini C."/>
            <person name="Antonin V."/>
            <person name="Barry K.W."/>
            <person name="Bougher N.L."/>
            <person name="Buchanan P."/>
            <person name="Buyck B."/>
            <person name="Bense V."/>
            <person name="Catcheside P."/>
            <person name="Chovatia M."/>
            <person name="Cooper J."/>
            <person name="Damon W."/>
            <person name="Desjardin D."/>
            <person name="Finy P."/>
            <person name="Geml J."/>
            <person name="Haridas S."/>
            <person name="Hughes K."/>
            <person name="Justo A."/>
            <person name="Karasinski D."/>
            <person name="Kautmanova I."/>
            <person name="Kiss B."/>
            <person name="Kocsube S."/>
            <person name="Kotiranta H."/>
            <person name="LaButti K.M."/>
            <person name="Lechner B.E."/>
            <person name="Liimatainen K."/>
            <person name="Lipzen A."/>
            <person name="Lukacs Z."/>
            <person name="Mihaltcheva S."/>
            <person name="Morgado L.N."/>
            <person name="Niskanen T."/>
            <person name="Noordeloos M.E."/>
            <person name="Ohm R.A."/>
            <person name="Ortiz-Santana B."/>
            <person name="Ovrebo C."/>
            <person name="Racz N."/>
            <person name="Riley R."/>
            <person name="Savchenko A."/>
            <person name="Shiryaev A."/>
            <person name="Soop K."/>
            <person name="Spirin V."/>
            <person name="Szebenyi C."/>
            <person name="Tomsovsky M."/>
            <person name="Tulloss R.E."/>
            <person name="Uehling J."/>
            <person name="Grigoriev I.V."/>
            <person name="Vagvolgyi C."/>
            <person name="Papp T."/>
            <person name="Martin F.M."/>
            <person name="Miettinen O."/>
            <person name="Hibbett D.S."/>
            <person name="Nagy L.G."/>
        </authorList>
    </citation>
    <scope>NUCLEOTIDE SEQUENCE [LARGE SCALE GENOMIC DNA]</scope>
    <source>
        <strain evidence="1 2">CBS 962.96</strain>
    </source>
</reference>